<gene>
    <name evidence="2" type="ORF">QYE76_068980</name>
</gene>
<evidence type="ECO:0000313" key="3">
    <source>
        <dbReference type="Proteomes" id="UP001231189"/>
    </source>
</evidence>
<accession>A0AAD8SFF7</accession>
<sequence length="129" mass="14246">MESIKGLVPKLRKVDVEVDGLGLEERLVAKKARVDGAAAQMVVQYNHQVHRAPDAISLDAVPPSKNRSGGRPTSSCDKPSYKTTSKPTRFCTICRLPGHKSTTCLDRPLSKMLELRVARHRKIVVSTEK</sequence>
<feature type="region of interest" description="Disordered" evidence="1">
    <location>
        <begin position="57"/>
        <end position="86"/>
    </location>
</feature>
<dbReference type="AlphaFoldDB" id="A0AAD8SFF7"/>
<reference evidence="2" key="1">
    <citation type="submission" date="2023-07" db="EMBL/GenBank/DDBJ databases">
        <title>A chromosome-level genome assembly of Lolium multiflorum.</title>
        <authorList>
            <person name="Chen Y."/>
            <person name="Copetti D."/>
            <person name="Kolliker R."/>
            <person name="Studer B."/>
        </authorList>
    </citation>
    <scope>NUCLEOTIDE SEQUENCE</scope>
    <source>
        <strain evidence="2">02402/16</strain>
        <tissue evidence="2">Leaf</tissue>
    </source>
</reference>
<keyword evidence="3" id="KW-1185">Reference proteome</keyword>
<feature type="compositionally biased region" description="Polar residues" evidence="1">
    <location>
        <begin position="65"/>
        <end position="86"/>
    </location>
</feature>
<evidence type="ECO:0000313" key="2">
    <source>
        <dbReference type="EMBL" id="KAK1651175.1"/>
    </source>
</evidence>
<comment type="caution">
    <text evidence="2">The sequence shown here is derived from an EMBL/GenBank/DDBJ whole genome shotgun (WGS) entry which is preliminary data.</text>
</comment>
<name>A0AAD8SFF7_LOLMU</name>
<dbReference type="EMBL" id="JAUUTY010000004">
    <property type="protein sequence ID" value="KAK1651175.1"/>
    <property type="molecule type" value="Genomic_DNA"/>
</dbReference>
<dbReference type="Proteomes" id="UP001231189">
    <property type="component" value="Unassembled WGS sequence"/>
</dbReference>
<evidence type="ECO:0000256" key="1">
    <source>
        <dbReference type="SAM" id="MobiDB-lite"/>
    </source>
</evidence>
<organism evidence="2 3">
    <name type="scientific">Lolium multiflorum</name>
    <name type="common">Italian ryegrass</name>
    <name type="synonym">Lolium perenne subsp. multiflorum</name>
    <dbReference type="NCBI Taxonomy" id="4521"/>
    <lineage>
        <taxon>Eukaryota</taxon>
        <taxon>Viridiplantae</taxon>
        <taxon>Streptophyta</taxon>
        <taxon>Embryophyta</taxon>
        <taxon>Tracheophyta</taxon>
        <taxon>Spermatophyta</taxon>
        <taxon>Magnoliopsida</taxon>
        <taxon>Liliopsida</taxon>
        <taxon>Poales</taxon>
        <taxon>Poaceae</taxon>
        <taxon>BOP clade</taxon>
        <taxon>Pooideae</taxon>
        <taxon>Poodae</taxon>
        <taxon>Poeae</taxon>
        <taxon>Poeae Chloroplast Group 2 (Poeae type)</taxon>
        <taxon>Loliodinae</taxon>
        <taxon>Loliinae</taxon>
        <taxon>Lolium</taxon>
    </lineage>
</organism>
<proteinExistence type="predicted"/>
<protein>
    <submittedName>
        <fullName evidence="2">Uncharacterized protein</fullName>
    </submittedName>
</protein>